<accession>A0A6G1J692</accession>
<dbReference type="EMBL" id="MU005578">
    <property type="protein sequence ID" value="KAF2685755.1"/>
    <property type="molecule type" value="Genomic_DNA"/>
</dbReference>
<evidence type="ECO:0000313" key="1">
    <source>
        <dbReference type="EMBL" id="KAF2685755.1"/>
    </source>
</evidence>
<keyword evidence="2" id="KW-1185">Reference proteome</keyword>
<protein>
    <submittedName>
        <fullName evidence="1">Uncharacterized protein</fullName>
    </submittedName>
</protein>
<organism evidence="1 2">
    <name type="scientific">Lentithecium fluviatile CBS 122367</name>
    <dbReference type="NCBI Taxonomy" id="1168545"/>
    <lineage>
        <taxon>Eukaryota</taxon>
        <taxon>Fungi</taxon>
        <taxon>Dikarya</taxon>
        <taxon>Ascomycota</taxon>
        <taxon>Pezizomycotina</taxon>
        <taxon>Dothideomycetes</taxon>
        <taxon>Pleosporomycetidae</taxon>
        <taxon>Pleosporales</taxon>
        <taxon>Massarineae</taxon>
        <taxon>Lentitheciaceae</taxon>
        <taxon>Lentithecium</taxon>
    </lineage>
</organism>
<gene>
    <name evidence="1" type="ORF">K458DRAFT_17098</name>
</gene>
<proteinExistence type="predicted"/>
<reference evidence="1" key="1">
    <citation type="journal article" date="2020" name="Stud. Mycol.">
        <title>101 Dothideomycetes genomes: a test case for predicting lifestyles and emergence of pathogens.</title>
        <authorList>
            <person name="Haridas S."/>
            <person name="Albert R."/>
            <person name="Binder M."/>
            <person name="Bloem J."/>
            <person name="Labutti K."/>
            <person name="Salamov A."/>
            <person name="Andreopoulos B."/>
            <person name="Baker S."/>
            <person name="Barry K."/>
            <person name="Bills G."/>
            <person name="Bluhm B."/>
            <person name="Cannon C."/>
            <person name="Castanera R."/>
            <person name="Culley D."/>
            <person name="Daum C."/>
            <person name="Ezra D."/>
            <person name="Gonzalez J."/>
            <person name="Henrissat B."/>
            <person name="Kuo A."/>
            <person name="Liang C."/>
            <person name="Lipzen A."/>
            <person name="Lutzoni F."/>
            <person name="Magnuson J."/>
            <person name="Mondo S."/>
            <person name="Nolan M."/>
            <person name="Ohm R."/>
            <person name="Pangilinan J."/>
            <person name="Park H.-J."/>
            <person name="Ramirez L."/>
            <person name="Alfaro M."/>
            <person name="Sun H."/>
            <person name="Tritt A."/>
            <person name="Yoshinaga Y."/>
            <person name="Zwiers L.-H."/>
            <person name="Turgeon B."/>
            <person name="Goodwin S."/>
            <person name="Spatafora J."/>
            <person name="Crous P."/>
            <person name="Grigoriev I."/>
        </authorList>
    </citation>
    <scope>NUCLEOTIDE SEQUENCE</scope>
    <source>
        <strain evidence="1">CBS 122367</strain>
    </source>
</reference>
<sequence>MRKWRSASPMSTCPSISTFCAVCIPASRAWAVQVLPFQVHTVRPVSGSWQTKEQHTQTHPQYFSFFRSLDGEGSFTFAIPLIRSERTCHLVPPLSVCVAVRPHVVAQSSLLSNTHSGAVLGHIPPATFYKHYDY</sequence>
<name>A0A6G1J692_9PLEO</name>
<evidence type="ECO:0000313" key="2">
    <source>
        <dbReference type="Proteomes" id="UP000799291"/>
    </source>
</evidence>
<dbReference type="Proteomes" id="UP000799291">
    <property type="component" value="Unassembled WGS sequence"/>
</dbReference>
<dbReference type="AlphaFoldDB" id="A0A6G1J692"/>